<evidence type="ECO:0000256" key="4">
    <source>
        <dbReference type="ARBA" id="ARBA00022825"/>
    </source>
</evidence>
<dbReference type="InterPro" id="IPR023828">
    <property type="entry name" value="Peptidase_S8_Ser-AS"/>
</dbReference>
<sequence length="670" mass="74516">MPKLTLILLTAFLGACQTVSYDSRVLRLPTTSDTTSTNTNAVKTYSIGLYTEKDLDTLKNSRFFKEALGDSDVNEIRTTYTFPSQIITEPASIKTLKPQHRILWKTVSSESVDSLINEVELAHEDKKEVRSPWDIAHSVLLANTKSFNQENPVFIIAEPDFHHENAFITAWHKSIEGETTNEHVPRSNYDIVQDRKKIWPGGSTPAWHMEDDKTQLFSAQKRIADIVDNMNRVQIAHLDTGYNPFDPLLPAYFQEEHSSDFTGQSGCTITGNGSGQSPGEQPSHGARTLSVLGGSNLNEYEHSNEALIIGGNPYAAIREYRIGKSVIHIRPKEMTEAIWCATENGVDIISISAGGFPSISQRNVVNDAYDKGVAIFAAAGNHYRLPILNISSPKTVVFPARYSRVMGVAGATHDETSYADSPSFWSQFLLFSWEDHIAPWVLRGNYGPNSIMADNMISAYSPNITTSYAQHQDRISISLQGAGTSNATPQVAAAASLWLQQEYPAMKNDISDQPWRKAEAIYHALSSSAATEFPDYETEKFGAGVLRAQELMRTSYSDIRSELAKRPPSSIGFRWIADAITSIPPEQAIDLQLAFKLDMLITEAAQVIYNREGFDRLIDAATNCLNYVKNVGDCLDNERRLETIELLLGMDNISDHLRQHLTTLKENLSV</sequence>
<dbReference type="EMBL" id="MPKY01000001">
    <property type="protein sequence ID" value="OJS99538.1"/>
    <property type="molecule type" value="Genomic_DNA"/>
</dbReference>
<proteinExistence type="inferred from homology"/>
<dbReference type="InterPro" id="IPR000209">
    <property type="entry name" value="Peptidase_S8/S53_dom"/>
</dbReference>
<dbReference type="PROSITE" id="PS51257">
    <property type="entry name" value="PROKAR_LIPOPROTEIN"/>
    <property type="match status" value="1"/>
</dbReference>
<dbReference type="RefSeq" id="WP_072676544.1">
    <property type="nucleotide sequence ID" value="NZ_MPKY01000001.1"/>
</dbReference>
<keyword evidence="3 5" id="KW-0378">Hydrolase</keyword>
<evidence type="ECO:0000256" key="3">
    <source>
        <dbReference type="ARBA" id="ARBA00022801"/>
    </source>
</evidence>
<keyword evidence="8" id="KW-1185">Reference proteome</keyword>
<gene>
    <name evidence="7" type="ORF">BEE62_05250</name>
</gene>
<dbReference type="Proteomes" id="UP000183986">
    <property type="component" value="Unassembled WGS sequence"/>
</dbReference>
<dbReference type="GO" id="GO:0006508">
    <property type="term" value="P:proteolysis"/>
    <property type="evidence" value="ECO:0007669"/>
    <property type="project" value="UniProtKB-KW"/>
</dbReference>
<dbReference type="AlphaFoldDB" id="A0A1M2UW19"/>
<feature type="active site" description="Charge relay system" evidence="5">
    <location>
        <position position="239"/>
    </location>
</feature>
<evidence type="ECO:0000313" key="8">
    <source>
        <dbReference type="Proteomes" id="UP000183986"/>
    </source>
</evidence>
<evidence type="ECO:0000313" key="7">
    <source>
        <dbReference type="EMBL" id="OJS99538.1"/>
    </source>
</evidence>
<dbReference type="PANTHER" id="PTHR43806:SF11">
    <property type="entry name" value="CEREVISIN-RELATED"/>
    <property type="match status" value="1"/>
</dbReference>
<feature type="domain" description="Peptidase S8/S53" evidence="6">
    <location>
        <begin position="233"/>
        <end position="544"/>
    </location>
</feature>
<evidence type="ECO:0000256" key="2">
    <source>
        <dbReference type="ARBA" id="ARBA00022670"/>
    </source>
</evidence>
<organism evidence="7 8">
    <name type="scientific">Marinobacter nauticus</name>
    <name type="common">Marinobacter hydrocarbonoclasticus</name>
    <name type="synonym">Marinobacter aquaeolei</name>
    <dbReference type="NCBI Taxonomy" id="2743"/>
    <lineage>
        <taxon>Bacteria</taxon>
        <taxon>Pseudomonadati</taxon>
        <taxon>Pseudomonadota</taxon>
        <taxon>Gammaproteobacteria</taxon>
        <taxon>Pseudomonadales</taxon>
        <taxon>Marinobacteraceae</taxon>
        <taxon>Marinobacter</taxon>
    </lineage>
</organism>
<accession>A0A1M2UW19</accession>
<reference evidence="7" key="1">
    <citation type="submission" date="2016-11" db="EMBL/GenBank/DDBJ databases">
        <title>Draft Genome Sequence of Marinobacter hydrocarbonoclasticus strain STW2, a polyaromatic aromatic hydrocarbon degrading and denitrifying bacterium from rhizosphere of Seagrass Enhalus acodoides.</title>
        <authorList>
            <person name="Ling J."/>
            <person name="Dong J."/>
        </authorList>
    </citation>
    <scope>NUCLEOTIDE SEQUENCE [LARGE SCALE GENOMIC DNA]</scope>
    <source>
        <strain evidence="7">STW2</strain>
    </source>
</reference>
<name>A0A1M2UW19_MARNT</name>
<evidence type="ECO:0000256" key="1">
    <source>
        <dbReference type="ARBA" id="ARBA00011073"/>
    </source>
</evidence>
<feature type="active site" description="Charge relay system" evidence="5">
    <location>
        <position position="485"/>
    </location>
</feature>
<dbReference type="OrthoDB" id="9790784at2"/>
<comment type="similarity">
    <text evidence="1 5">Belongs to the peptidase S8 family.</text>
</comment>
<dbReference type="GO" id="GO:0004252">
    <property type="term" value="F:serine-type endopeptidase activity"/>
    <property type="evidence" value="ECO:0007669"/>
    <property type="project" value="UniProtKB-UniRule"/>
</dbReference>
<comment type="caution">
    <text evidence="7">The sequence shown here is derived from an EMBL/GenBank/DDBJ whole genome shotgun (WGS) entry which is preliminary data.</text>
</comment>
<dbReference type="SUPFAM" id="SSF52743">
    <property type="entry name" value="Subtilisin-like"/>
    <property type="match status" value="1"/>
</dbReference>
<protein>
    <recommendedName>
        <fullName evidence="6">Peptidase S8/S53 domain-containing protein</fullName>
    </recommendedName>
</protein>
<feature type="active site" description="Charge relay system" evidence="5">
    <location>
        <position position="284"/>
    </location>
</feature>
<dbReference type="Pfam" id="PF00082">
    <property type="entry name" value="Peptidase_S8"/>
    <property type="match status" value="1"/>
</dbReference>
<dbReference type="CDD" id="cd00306">
    <property type="entry name" value="Peptidases_S8_S53"/>
    <property type="match status" value="1"/>
</dbReference>
<dbReference type="Gene3D" id="3.40.50.200">
    <property type="entry name" value="Peptidase S8/S53 domain"/>
    <property type="match status" value="1"/>
</dbReference>
<dbReference type="PROSITE" id="PS00138">
    <property type="entry name" value="SUBTILASE_SER"/>
    <property type="match status" value="1"/>
</dbReference>
<dbReference type="PROSITE" id="PS51892">
    <property type="entry name" value="SUBTILASE"/>
    <property type="match status" value="1"/>
</dbReference>
<dbReference type="InterPro" id="IPR050131">
    <property type="entry name" value="Peptidase_S8_subtilisin-like"/>
</dbReference>
<evidence type="ECO:0000256" key="5">
    <source>
        <dbReference type="PROSITE-ProRule" id="PRU01240"/>
    </source>
</evidence>
<dbReference type="InterPro" id="IPR036852">
    <property type="entry name" value="Peptidase_S8/S53_dom_sf"/>
</dbReference>
<dbReference type="PANTHER" id="PTHR43806">
    <property type="entry name" value="PEPTIDASE S8"/>
    <property type="match status" value="1"/>
</dbReference>
<keyword evidence="4 5" id="KW-0720">Serine protease</keyword>
<keyword evidence="2 5" id="KW-0645">Protease</keyword>
<evidence type="ECO:0000259" key="6">
    <source>
        <dbReference type="Pfam" id="PF00082"/>
    </source>
</evidence>